<dbReference type="SUPFAM" id="SSF48403">
    <property type="entry name" value="Ankyrin repeat"/>
    <property type="match status" value="1"/>
</dbReference>
<protein>
    <submittedName>
        <fullName evidence="5">Uncharacterized protein</fullName>
    </submittedName>
</protein>
<dbReference type="PANTHER" id="PTHR24166">
    <property type="entry name" value="ROLLING PEBBLES, ISOFORM B"/>
    <property type="match status" value="1"/>
</dbReference>
<gene>
    <name evidence="5" type="ORF">C8A05DRAFT_46759</name>
</gene>
<feature type="compositionally biased region" description="Low complexity" evidence="3">
    <location>
        <begin position="8"/>
        <end position="63"/>
    </location>
</feature>
<keyword evidence="2" id="KW-0040">ANK repeat</keyword>
<sequence length="573" mass="62122">MESPVPAPSAATAPADPVDPAMDALPSYDDATSVDEPTTTTTTVEPSSAEPAASDEPAPISDDTPATAAPSDELPWDILLHSILISLAPAHDPYYPPNADEDLVPTYTETDTSPLLTLLAAHPALAALLSLPLTAYPLPLYATWSSADARAVPSPNPLAANEDLTDDEKAALYRLQCQLISALFAAVASKNIELVTMLVRQGFVSPDVPDAGYKTPLLAAVEAGDGAMVCTLIGLGARVDGWGEAARGELRTPLMAAAAQGKLALVKLLKEDFGADDALIAPDGQMALRLAADAGWREVVDYLPARRGGAWRRWQTHHHVAVRRVRAAAKSVYTFCEIIFWHVPRFFVWSVPKHLVVRPLWKGCKFCWTNKHKFGGWCKAQAKAFPGRAQRAGKALWKAAKKVPKALWRGVKAVPRLVERLLKWVWTVIKRIPAAMKKLAGWLWDSLKRAGKAVAHVFLRAVAAIHTAVAAVLDFFRNIKPKDVWNGVCDVADAVFRGLPRVCGKILLSFLAVIAGTIIAVFGLAGKIIVFLAQALWYLALYIPRHLGEILAGIWTSIAKGYHEILVWINPKH</sequence>
<dbReference type="InterPro" id="IPR036770">
    <property type="entry name" value="Ankyrin_rpt-contain_sf"/>
</dbReference>
<proteinExistence type="predicted"/>
<keyword evidence="1" id="KW-0677">Repeat</keyword>
<evidence type="ECO:0000313" key="5">
    <source>
        <dbReference type="EMBL" id="KAK3899086.1"/>
    </source>
</evidence>
<dbReference type="SMART" id="SM00248">
    <property type="entry name" value="ANK"/>
    <property type="match status" value="3"/>
</dbReference>
<feature type="transmembrane region" description="Helical" evidence="4">
    <location>
        <begin position="506"/>
        <end position="539"/>
    </location>
</feature>
<reference evidence="5" key="1">
    <citation type="journal article" date="2023" name="Mol. Phylogenet. Evol.">
        <title>Genome-scale phylogeny and comparative genomics of the fungal order Sordariales.</title>
        <authorList>
            <person name="Hensen N."/>
            <person name="Bonometti L."/>
            <person name="Westerberg I."/>
            <person name="Brannstrom I.O."/>
            <person name="Guillou S."/>
            <person name="Cros-Aarteil S."/>
            <person name="Calhoun S."/>
            <person name="Haridas S."/>
            <person name="Kuo A."/>
            <person name="Mondo S."/>
            <person name="Pangilinan J."/>
            <person name="Riley R."/>
            <person name="LaButti K."/>
            <person name="Andreopoulos B."/>
            <person name="Lipzen A."/>
            <person name="Chen C."/>
            <person name="Yan M."/>
            <person name="Daum C."/>
            <person name="Ng V."/>
            <person name="Clum A."/>
            <person name="Steindorff A."/>
            <person name="Ohm R.A."/>
            <person name="Martin F."/>
            <person name="Silar P."/>
            <person name="Natvig D.O."/>
            <person name="Lalanne C."/>
            <person name="Gautier V."/>
            <person name="Ament-Velasquez S.L."/>
            <person name="Kruys A."/>
            <person name="Hutchinson M.I."/>
            <person name="Powell A.J."/>
            <person name="Barry K."/>
            <person name="Miller A.N."/>
            <person name="Grigoriev I.V."/>
            <person name="Debuchy R."/>
            <person name="Gladieux P."/>
            <person name="Hiltunen Thoren M."/>
            <person name="Johannesson H."/>
        </authorList>
    </citation>
    <scope>NUCLEOTIDE SEQUENCE</scope>
    <source>
        <strain evidence="5">CBS 103.79</strain>
    </source>
</reference>
<dbReference type="AlphaFoldDB" id="A0AAN6MDY9"/>
<dbReference type="Gene3D" id="1.25.40.20">
    <property type="entry name" value="Ankyrin repeat-containing domain"/>
    <property type="match status" value="1"/>
</dbReference>
<organism evidence="5 6">
    <name type="scientific">Staphylotrichum tortipilum</name>
    <dbReference type="NCBI Taxonomy" id="2831512"/>
    <lineage>
        <taxon>Eukaryota</taxon>
        <taxon>Fungi</taxon>
        <taxon>Dikarya</taxon>
        <taxon>Ascomycota</taxon>
        <taxon>Pezizomycotina</taxon>
        <taxon>Sordariomycetes</taxon>
        <taxon>Sordariomycetidae</taxon>
        <taxon>Sordariales</taxon>
        <taxon>Chaetomiaceae</taxon>
        <taxon>Staphylotrichum</taxon>
    </lineage>
</organism>
<evidence type="ECO:0000256" key="2">
    <source>
        <dbReference type="ARBA" id="ARBA00023043"/>
    </source>
</evidence>
<keyword evidence="4" id="KW-1133">Transmembrane helix</keyword>
<dbReference type="InterPro" id="IPR002110">
    <property type="entry name" value="Ankyrin_rpt"/>
</dbReference>
<keyword evidence="4" id="KW-0472">Membrane</keyword>
<keyword evidence="4" id="KW-0812">Transmembrane</keyword>
<evidence type="ECO:0000313" key="6">
    <source>
        <dbReference type="Proteomes" id="UP001303889"/>
    </source>
</evidence>
<accession>A0AAN6MDY9</accession>
<dbReference type="InterPro" id="IPR050889">
    <property type="entry name" value="Dendritic_Spine_Reg/Scaffold"/>
</dbReference>
<dbReference type="PANTHER" id="PTHR24166:SF48">
    <property type="entry name" value="PROTEIN VAPYRIN"/>
    <property type="match status" value="1"/>
</dbReference>
<comment type="caution">
    <text evidence="5">The sequence shown here is derived from an EMBL/GenBank/DDBJ whole genome shotgun (WGS) entry which is preliminary data.</text>
</comment>
<feature type="region of interest" description="Disordered" evidence="3">
    <location>
        <begin position="1"/>
        <end position="71"/>
    </location>
</feature>
<keyword evidence="6" id="KW-1185">Reference proteome</keyword>
<evidence type="ECO:0000256" key="4">
    <source>
        <dbReference type="SAM" id="Phobius"/>
    </source>
</evidence>
<reference evidence="5" key="2">
    <citation type="submission" date="2023-05" db="EMBL/GenBank/DDBJ databases">
        <authorList>
            <consortium name="Lawrence Berkeley National Laboratory"/>
            <person name="Steindorff A."/>
            <person name="Hensen N."/>
            <person name="Bonometti L."/>
            <person name="Westerberg I."/>
            <person name="Brannstrom I.O."/>
            <person name="Guillou S."/>
            <person name="Cros-Aarteil S."/>
            <person name="Calhoun S."/>
            <person name="Haridas S."/>
            <person name="Kuo A."/>
            <person name="Mondo S."/>
            <person name="Pangilinan J."/>
            <person name="Riley R."/>
            <person name="Labutti K."/>
            <person name="Andreopoulos B."/>
            <person name="Lipzen A."/>
            <person name="Chen C."/>
            <person name="Yanf M."/>
            <person name="Daum C."/>
            <person name="Ng V."/>
            <person name="Clum A."/>
            <person name="Ohm R."/>
            <person name="Martin F."/>
            <person name="Silar P."/>
            <person name="Natvig D."/>
            <person name="Lalanne C."/>
            <person name="Gautier V."/>
            <person name="Ament-Velasquez S.L."/>
            <person name="Kruys A."/>
            <person name="Hutchinson M.I."/>
            <person name="Powell A.J."/>
            <person name="Barry K."/>
            <person name="Miller A.N."/>
            <person name="Grigoriev I.V."/>
            <person name="Debuchy R."/>
            <person name="Gladieux P."/>
            <person name="Thoren M.H."/>
            <person name="Johannesson H."/>
        </authorList>
    </citation>
    <scope>NUCLEOTIDE SEQUENCE</scope>
    <source>
        <strain evidence="5">CBS 103.79</strain>
    </source>
</reference>
<evidence type="ECO:0000256" key="3">
    <source>
        <dbReference type="SAM" id="MobiDB-lite"/>
    </source>
</evidence>
<dbReference type="Proteomes" id="UP001303889">
    <property type="component" value="Unassembled WGS sequence"/>
</dbReference>
<evidence type="ECO:0000256" key="1">
    <source>
        <dbReference type="ARBA" id="ARBA00022737"/>
    </source>
</evidence>
<dbReference type="EMBL" id="MU855835">
    <property type="protein sequence ID" value="KAK3899086.1"/>
    <property type="molecule type" value="Genomic_DNA"/>
</dbReference>
<name>A0AAN6MDY9_9PEZI</name>
<dbReference type="Pfam" id="PF00023">
    <property type="entry name" value="Ank"/>
    <property type="match status" value="1"/>
</dbReference>